<organism evidence="1 2">
    <name type="scientific">Vibrio phage Achelous</name>
    <dbReference type="NCBI Taxonomy" id="2576872"/>
    <lineage>
        <taxon>Viruses</taxon>
        <taxon>Duplodnaviria</taxon>
        <taxon>Heunggongvirae</taxon>
        <taxon>Uroviricota</taxon>
        <taxon>Caudoviricetes</taxon>
        <taxon>Demerecviridae</taxon>
        <taxon>Ermolyevavirinae</taxon>
        <taxon>Thalassavirus</taxon>
        <taxon>Thalassavirus achelous</taxon>
    </lineage>
</organism>
<keyword evidence="2" id="KW-1185">Reference proteome</keyword>
<accession>A0A4P8MUS4</accession>
<dbReference type="Proteomes" id="UP000302168">
    <property type="component" value="Segment"/>
</dbReference>
<proteinExistence type="predicted"/>
<name>A0A4P8MUS4_9CAUD</name>
<dbReference type="EMBL" id="MK796244">
    <property type="protein sequence ID" value="QCQ57731.1"/>
    <property type="molecule type" value="Genomic_DNA"/>
</dbReference>
<evidence type="ECO:0000313" key="2">
    <source>
        <dbReference type="Proteomes" id="UP000302168"/>
    </source>
</evidence>
<protein>
    <submittedName>
        <fullName evidence="1">Uncharacterized protein</fullName>
    </submittedName>
</protein>
<reference evidence="1 2" key="1">
    <citation type="submission" date="2019-04" db="EMBL/GenBank/DDBJ databases">
        <authorList>
            <person name="Gallagher L."/>
            <person name="Broussard G."/>
        </authorList>
    </citation>
    <scope>NUCLEOTIDE SEQUENCE [LARGE SCALE GENOMIC DNA]</scope>
</reference>
<sequence>MVLSLETTLLVVGTVATVANTLTNGFTADLYNSVCILFAIWDMNRWLDEGWTTSSLRKYFFGDK</sequence>
<evidence type="ECO:0000313" key="1">
    <source>
        <dbReference type="EMBL" id="QCQ57731.1"/>
    </source>
</evidence>
<gene>
    <name evidence="1" type="ORF">ACHELOUS_156</name>
</gene>